<dbReference type="SUPFAM" id="SSF101821">
    <property type="entry name" value="Aminopeptidase/glucanase lid domain"/>
    <property type="match status" value="1"/>
</dbReference>
<dbReference type="Gene3D" id="2.40.30.40">
    <property type="entry name" value="Peptidase M42, domain 2"/>
    <property type="match status" value="1"/>
</dbReference>
<name>A0A645BCS5_9ZZZZ</name>
<dbReference type="EC" id="3.4.11.-" evidence="6"/>
<dbReference type="AlphaFoldDB" id="A0A645BCS5"/>
<evidence type="ECO:0000256" key="1">
    <source>
        <dbReference type="ARBA" id="ARBA00006272"/>
    </source>
</evidence>
<gene>
    <name evidence="6" type="primary">ysdC_30</name>
    <name evidence="6" type="ORF">SDC9_109774</name>
</gene>
<dbReference type="Pfam" id="PF05343">
    <property type="entry name" value="Peptidase_M42"/>
    <property type="match status" value="1"/>
</dbReference>
<keyword evidence="2 6" id="KW-0031">Aminopeptidase</keyword>
<organism evidence="6">
    <name type="scientific">bioreactor metagenome</name>
    <dbReference type="NCBI Taxonomy" id="1076179"/>
    <lineage>
        <taxon>unclassified sequences</taxon>
        <taxon>metagenomes</taxon>
        <taxon>ecological metagenomes</taxon>
    </lineage>
</organism>
<accession>A0A645BCS5</accession>
<protein>
    <submittedName>
        <fullName evidence="6">Putative aminopeptidase YsdC</fullName>
        <ecNumber evidence="6">3.4.11.-</ecNumber>
    </submittedName>
</protein>
<dbReference type="GO" id="GO:0006508">
    <property type="term" value="P:proteolysis"/>
    <property type="evidence" value="ECO:0007669"/>
    <property type="project" value="UniProtKB-KW"/>
</dbReference>
<dbReference type="SUPFAM" id="SSF53187">
    <property type="entry name" value="Zn-dependent exopeptidases"/>
    <property type="match status" value="1"/>
</dbReference>
<dbReference type="InterPro" id="IPR051464">
    <property type="entry name" value="Peptidase_M42_aminopept"/>
</dbReference>
<evidence type="ECO:0000256" key="4">
    <source>
        <dbReference type="ARBA" id="ARBA00022723"/>
    </source>
</evidence>
<evidence type="ECO:0000256" key="5">
    <source>
        <dbReference type="ARBA" id="ARBA00022801"/>
    </source>
</evidence>
<comment type="caution">
    <text evidence="6">The sequence shown here is derived from an EMBL/GenBank/DDBJ whole genome shotgun (WGS) entry which is preliminary data.</text>
</comment>
<comment type="similarity">
    <text evidence="1">Belongs to the peptidase M42 family.</text>
</comment>
<proteinExistence type="inferred from homology"/>
<keyword evidence="3" id="KW-0645">Protease</keyword>
<dbReference type="PANTHER" id="PTHR32481:SF0">
    <property type="entry name" value="AMINOPEPTIDASE YPDE-RELATED"/>
    <property type="match status" value="1"/>
</dbReference>
<dbReference type="GO" id="GO:0004177">
    <property type="term" value="F:aminopeptidase activity"/>
    <property type="evidence" value="ECO:0007669"/>
    <property type="project" value="UniProtKB-KW"/>
</dbReference>
<dbReference type="GO" id="GO:0046872">
    <property type="term" value="F:metal ion binding"/>
    <property type="evidence" value="ECO:0007669"/>
    <property type="project" value="UniProtKB-KW"/>
</dbReference>
<dbReference type="PIRSF" id="PIRSF001123">
    <property type="entry name" value="PepA_GA"/>
    <property type="match status" value="1"/>
</dbReference>
<evidence type="ECO:0000313" key="6">
    <source>
        <dbReference type="EMBL" id="MPM62896.1"/>
    </source>
</evidence>
<dbReference type="InterPro" id="IPR008007">
    <property type="entry name" value="Peptidase_M42"/>
</dbReference>
<dbReference type="InterPro" id="IPR023367">
    <property type="entry name" value="Peptidase_M42_dom2"/>
</dbReference>
<dbReference type="Gene3D" id="3.40.630.10">
    <property type="entry name" value="Zn peptidases"/>
    <property type="match status" value="1"/>
</dbReference>
<evidence type="ECO:0000256" key="2">
    <source>
        <dbReference type="ARBA" id="ARBA00022438"/>
    </source>
</evidence>
<reference evidence="6" key="1">
    <citation type="submission" date="2019-08" db="EMBL/GenBank/DDBJ databases">
        <authorList>
            <person name="Kucharzyk K."/>
            <person name="Murdoch R.W."/>
            <person name="Higgins S."/>
            <person name="Loffler F."/>
        </authorList>
    </citation>
    <scope>NUCLEOTIDE SEQUENCE</scope>
</reference>
<dbReference type="PANTHER" id="PTHR32481">
    <property type="entry name" value="AMINOPEPTIDASE"/>
    <property type="match status" value="1"/>
</dbReference>
<sequence>MPGRYPDSQCREGKASDSCLSGGMLVLRLLCHGVSQRWCHEAAPPAYESSALGKEKGFDWKGKSRIGEVNKMLLKDLTQAFGVSGYEKEVRDMIKDAVQDYADEVMVDALGNLIVYKKGSAKDKKKIMAAAHMDEIGLQVTKIEPSGLIKVKTLGFLWADTTYMSRVRFRNGITGIVTSTTKMEDVKGDFTKLCVDIGARSKEEAMEYVKVGDVANYIGEYAELKGGNITAKALDNRSGCYVMMKALMDMGTPANDVYLVFTVQEELGCRGAKVASQRIQPDIGIAVDITPAHDYPCDLEGSNALGAGAGIKVSDPSVICDEYLISEMVKCCEENNIKYQYDVIDKGGTDASSINLSNYGVRASGITIVTRYPHGPNSMSNMEDIEASAKLLSMYVNRNFSFE</sequence>
<evidence type="ECO:0000256" key="3">
    <source>
        <dbReference type="ARBA" id="ARBA00022670"/>
    </source>
</evidence>
<keyword evidence="5 6" id="KW-0378">Hydrolase</keyword>
<keyword evidence="4" id="KW-0479">Metal-binding</keyword>
<dbReference type="EMBL" id="VSSQ01019106">
    <property type="protein sequence ID" value="MPM62896.1"/>
    <property type="molecule type" value="Genomic_DNA"/>
</dbReference>